<dbReference type="EMBL" id="HADW01017834">
    <property type="protein sequence ID" value="SBP19234.1"/>
    <property type="molecule type" value="Transcribed_RNA"/>
</dbReference>
<dbReference type="GO" id="GO:0007018">
    <property type="term" value="P:microtubule-based movement"/>
    <property type="evidence" value="ECO:0007669"/>
    <property type="project" value="InterPro"/>
</dbReference>
<dbReference type="InterPro" id="IPR026983">
    <property type="entry name" value="DHC"/>
</dbReference>
<accession>A0A1A7XN12</accession>
<gene>
    <name evidence="2" type="primary">DNHD1</name>
</gene>
<feature type="domain" description="Dynein heavy chain C-terminal" evidence="1">
    <location>
        <begin position="74"/>
        <end position="302"/>
    </location>
</feature>
<evidence type="ECO:0000259" key="1">
    <source>
        <dbReference type="Pfam" id="PF18199"/>
    </source>
</evidence>
<dbReference type="InterPro" id="IPR043160">
    <property type="entry name" value="Dynein_C_barrel"/>
</dbReference>
<dbReference type="AlphaFoldDB" id="A0A1A7XN12"/>
<dbReference type="Pfam" id="PF18199">
    <property type="entry name" value="Dynein_C"/>
    <property type="match status" value="1"/>
</dbReference>
<dbReference type="Gene3D" id="3.10.490.20">
    <property type="match status" value="1"/>
</dbReference>
<reference evidence="2" key="2">
    <citation type="submission" date="2016-06" db="EMBL/GenBank/DDBJ databases">
        <title>The genome of a short-lived fish provides insights into sex chromosome evolution and the genetic control of aging.</title>
        <authorList>
            <person name="Reichwald K."/>
            <person name="Felder M."/>
            <person name="Petzold A."/>
            <person name="Koch P."/>
            <person name="Groth M."/>
            <person name="Platzer M."/>
        </authorList>
    </citation>
    <scope>NUCLEOTIDE SEQUENCE</scope>
    <source>
        <tissue evidence="2">Brain</tissue>
    </source>
</reference>
<dbReference type="PANTHER" id="PTHR45703">
    <property type="entry name" value="DYNEIN HEAVY CHAIN"/>
    <property type="match status" value="1"/>
</dbReference>
<evidence type="ECO:0000313" key="2">
    <source>
        <dbReference type="EMBL" id="SBP19234.1"/>
    </source>
</evidence>
<dbReference type="GO" id="GO:0045505">
    <property type="term" value="F:dynein intermediate chain binding"/>
    <property type="evidence" value="ECO:0007669"/>
    <property type="project" value="InterPro"/>
</dbReference>
<dbReference type="PANTHER" id="PTHR45703:SF37">
    <property type="entry name" value="DYNEINS HEAVY CHAIN"/>
    <property type="match status" value="1"/>
</dbReference>
<name>A0A1A7XN12_9TELE</name>
<protein>
    <submittedName>
        <fullName evidence="2">Dynein heavy chain domain 1</fullName>
    </submittedName>
</protein>
<sequence>LLQASQTPLGAVRSFSTEQNQHVKLPVYDHAAERLQALKNYLSLQEDSTIRNVGTFSRSPLRDFLEAEWDDLIDLVSSLLSQLQHPVQYASSFSSLLNLSDLSRLEKRAKLISAYLWSDSSSDPPGAYRLSAFKDPRGFLVALIREAAHEYYKYSSDIILQFQVLSKDTNPALLPPDAVYLCGLELRGASWDTEQGSLQDAVFPQLFSMPLLCVKAGVRSRDCAADPLSSCSYLMDSGNLQVGDVSPQTASQLPVYCCPLYVNKEEESGNSGLSDVNIITKVPLYTQISPVMCSLRRVRLVCAL</sequence>
<proteinExistence type="predicted"/>
<dbReference type="GO" id="GO:0030286">
    <property type="term" value="C:dynein complex"/>
    <property type="evidence" value="ECO:0007669"/>
    <property type="project" value="InterPro"/>
</dbReference>
<feature type="non-terminal residue" evidence="2">
    <location>
        <position position="1"/>
    </location>
</feature>
<organism evidence="2">
    <name type="scientific">Iconisemion striatum</name>
    <dbReference type="NCBI Taxonomy" id="60296"/>
    <lineage>
        <taxon>Eukaryota</taxon>
        <taxon>Metazoa</taxon>
        <taxon>Chordata</taxon>
        <taxon>Craniata</taxon>
        <taxon>Vertebrata</taxon>
        <taxon>Euteleostomi</taxon>
        <taxon>Actinopterygii</taxon>
        <taxon>Neopterygii</taxon>
        <taxon>Teleostei</taxon>
        <taxon>Neoteleostei</taxon>
        <taxon>Acanthomorphata</taxon>
        <taxon>Ovalentaria</taxon>
        <taxon>Atherinomorphae</taxon>
        <taxon>Cyprinodontiformes</taxon>
        <taxon>Nothobranchiidae</taxon>
        <taxon>Iconisemion</taxon>
    </lineage>
</organism>
<dbReference type="InterPro" id="IPR041228">
    <property type="entry name" value="Dynein_C"/>
</dbReference>
<dbReference type="GO" id="GO:0051959">
    <property type="term" value="F:dynein light intermediate chain binding"/>
    <property type="evidence" value="ECO:0007669"/>
    <property type="project" value="InterPro"/>
</dbReference>
<reference evidence="2" key="1">
    <citation type="submission" date="2016-05" db="EMBL/GenBank/DDBJ databases">
        <authorList>
            <person name="Lavstsen T."/>
            <person name="Jespersen J.S."/>
        </authorList>
    </citation>
    <scope>NUCLEOTIDE SEQUENCE</scope>
    <source>
        <tissue evidence="2">Brain</tissue>
    </source>
</reference>